<sequence>MRSAVFAVVTTLLLATAGLASNVGDTCRYSIVESIPDGLNLTTLYKTSDAFIDLMSRTEKNLHIASFYWELSHGDPKLGGDQGQRVFDEMINTAKRGVDIQITQTFPTAAFPQYDAFNLSDAGYAEVRSLDFSKLFGSGVLHTKMWIGDGKHAYVGSANTDWKSMSQVKELGVYLEDCPELVKDLESIFQVYWQAAEMSFVPPRGGWASDMAATMNMQKPLDVAILNALTGKKENDAIFFAAAPPSFLPDGFSKDDDAIVGGIDDARESVCVEVMDYAPASVYMPATFYWPSISDAFKRAAFNRQVEVRLLFGIWNHTTEEQYGFMKELQSFGRMLSGNLSSPSTSARASHQGRVLSEDEVAYRSRFAPPQEMLKYGATFGSLDVKVFKVPDDPKGVASFTRVNHAKFLVTDRVAYIGTSNWCADYFYTTAGVSANFRPLDVEDDQSHLRAHLQTIFDRDWNSEYAIELDAAIREFEQSRW</sequence>
<evidence type="ECO:0000256" key="1">
    <source>
        <dbReference type="ARBA" id="ARBA00008664"/>
    </source>
</evidence>
<dbReference type="CDD" id="cd09106">
    <property type="entry name" value="PLDc_vPLD3_4_5_like_1"/>
    <property type="match status" value="1"/>
</dbReference>
<dbReference type="PROSITE" id="PS50035">
    <property type="entry name" value="PLD"/>
    <property type="match status" value="2"/>
</dbReference>
<feature type="domain" description="PLD phosphodiesterase" evidence="3">
    <location>
        <begin position="137"/>
        <end position="164"/>
    </location>
</feature>
<dbReference type="InterPro" id="IPR032803">
    <property type="entry name" value="PLDc_3"/>
</dbReference>
<dbReference type="PANTHER" id="PTHR10185">
    <property type="entry name" value="PHOSPHOLIPASE D - RELATED"/>
    <property type="match status" value="1"/>
</dbReference>
<dbReference type="Pfam" id="PF00614">
    <property type="entry name" value="PLDc"/>
    <property type="match status" value="1"/>
</dbReference>
<dbReference type="CDD" id="cd09107">
    <property type="entry name" value="PLDc_vPLD3_4_5_like_2"/>
    <property type="match status" value="1"/>
</dbReference>
<dbReference type="SUPFAM" id="SSF56024">
    <property type="entry name" value="Phospholipase D/nuclease"/>
    <property type="match status" value="2"/>
</dbReference>
<evidence type="ECO:0000313" key="4">
    <source>
        <dbReference type="EMBL" id="CAE0258978.1"/>
    </source>
</evidence>
<comment type="similarity">
    <text evidence="1">Belongs to the phospholipase D family.</text>
</comment>
<gene>
    <name evidence="4" type="ORF">PBIL07802_LOCUS21245</name>
</gene>
<dbReference type="InterPro" id="IPR001736">
    <property type="entry name" value="PLipase_D/transphosphatidylase"/>
</dbReference>
<protein>
    <recommendedName>
        <fullName evidence="3">PLD phosphodiesterase domain-containing protein</fullName>
    </recommendedName>
</protein>
<reference evidence="4" key="1">
    <citation type="submission" date="2021-01" db="EMBL/GenBank/DDBJ databases">
        <authorList>
            <person name="Corre E."/>
            <person name="Pelletier E."/>
            <person name="Niang G."/>
            <person name="Scheremetjew M."/>
            <person name="Finn R."/>
            <person name="Kale V."/>
            <person name="Holt S."/>
            <person name="Cochrane G."/>
            <person name="Meng A."/>
            <person name="Brown T."/>
            <person name="Cohen L."/>
        </authorList>
    </citation>
    <scope>NUCLEOTIDE SEQUENCE</scope>
    <source>
        <strain evidence="4">NIES-2562</strain>
    </source>
</reference>
<dbReference type="Gene3D" id="3.30.870.10">
    <property type="entry name" value="Endonuclease Chain A"/>
    <property type="match status" value="2"/>
</dbReference>
<feature type="signal peptide" evidence="2">
    <location>
        <begin position="1"/>
        <end position="20"/>
    </location>
</feature>
<dbReference type="EMBL" id="HBIB01032747">
    <property type="protein sequence ID" value="CAE0258978.1"/>
    <property type="molecule type" value="Transcribed_RNA"/>
</dbReference>
<dbReference type="GO" id="GO:0003824">
    <property type="term" value="F:catalytic activity"/>
    <property type="evidence" value="ECO:0007669"/>
    <property type="project" value="InterPro"/>
</dbReference>
<dbReference type="AlphaFoldDB" id="A0A7S3GBZ5"/>
<name>A0A7S3GBZ5_9EUKA</name>
<dbReference type="SMART" id="SM00155">
    <property type="entry name" value="PLDc"/>
    <property type="match status" value="2"/>
</dbReference>
<proteinExistence type="inferred from homology"/>
<evidence type="ECO:0000256" key="2">
    <source>
        <dbReference type="SAM" id="SignalP"/>
    </source>
</evidence>
<organism evidence="4">
    <name type="scientific">Palpitomonas bilix</name>
    <dbReference type="NCBI Taxonomy" id="652834"/>
    <lineage>
        <taxon>Eukaryota</taxon>
        <taxon>Eukaryota incertae sedis</taxon>
    </lineage>
</organism>
<feature type="domain" description="PLD phosphodiesterase" evidence="3">
    <location>
        <begin position="400"/>
        <end position="426"/>
    </location>
</feature>
<feature type="chain" id="PRO_5030557570" description="PLD phosphodiesterase domain-containing protein" evidence="2">
    <location>
        <begin position="21"/>
        <end position="481"/>
    </location>
</feature>
<evidence type="ECO:0000259" key="3">
    <source>
        <dbReference type="PROSITE" id="PS50035"/>
    </source>
</evidence>
<keyword evidence="2" id="KW-0732">Signal</keyword>
<dbReference type="Pfam" id="PF13918">
    <property type="entry name" value="PLDc_3"/>
    <property type="match status" value="1"/>
</dbReference>
<dbReference type="InterPro" id="IPR050874">
    <property type="entry name" value="Diverse_PLD-related"/>
</dbReference>
<accession>A0A7S3GBZ5</accession>
<dbReference type="PANTHER" id="PTHR10185:SF17">
    <property type="entry name" value="GM01519P-RELATED"/>
    <property type="match status" value="1"/>
</dbReference>